<dbReference type="EMBL" id="BARS01036942">
    <property type="protein sequence ID" value="GAG20674.1"/>
    <property type="molecule type" value="Genomic_DNA"/>
</dbReference>
<dbReference type="AlphaFoldDB" id="X0VQK6"/>
<proteinExistence type="predicted"/>
<name>X0VQK6_9ZZZZ</name>
<reference evidence="1" key="1">
    <citation type="journal article" date="2014" name="Front. Microbiol.">
        <title>High frequency of phylogenetically diverse reductive dehalogenase-homologous genes in deep subseafloor sedimentary metagenomes.</title>
        <authorList>
            <person name="Kawai M."/>
            <person name="Futagami T."/>
            <person name="Toyoda A."/>
            <person name="Takaki Y."/>
            <person name="Nishi S."/>
            <person name="Hori S."/>
            <person name="Arai W."/>
            <person name="Tsubouchi T."/>
            <person name="Morono Y."/>
            <person name="Uchiyama I."/>
            <person name="Ito T."/>
            <person name="Fujiyama A."/>
            <person name="Inagaki F."/>
            <person name="Takami H."/>
        </authorList>
    </citation>
    <scope>NUCLEOTIDE SEQUENCE</scope>
    <source>
        <strain evidence="1">Expedition CK06-06</strain>
    </source>
</reference>
<accession>X0VQK6</accession>
<gene>
    <name evidence="1" type="ORF">S01H1_56708</name>
</gene>
<protein>
    <submittedName>
        <fullName evidence="1">Uncharacterized protein</fullName>
    </submittedName>
</protein>
<organism evidence="1">
    <name type="scientific">marine sediment metagenome</name>
    <dbReference type="NCBI Taxonomy" id="412755"/>
    <lineage>
        <taxon>unclassified sequences</taxon>
        <taxon>metagenomes</taxon>
        <taxon>ecological metagenomes</taxon>
    </lineage>
</organism>
<evidence type="ECO:0000313" key="1">
    <source>
        <dbReference type="EMBL" id="GAG20674.1"/>
    </source>
</evidence>
<feature type="non-terminal residue" evidence="1">
    <location>
        <position position="1"/>
    </location>
</feature>
<comment type="caution">
    <text evidence="1">The sequence shown here is derived from an EMBL/GenBank/DDBJ whole genome shotgun (WGS) entry which is preliminary data.</text>
</comment>
<sequence length="100" mass="12081">RPLAQIQEKINKLSKKQSEKNTLIIFTNGHYIFYNEKIVTNFKTYYNKGLGEKEVLEKLKKFDIKTRTEIKAIEESLIKHNRLEERKVSVKEYRDKKRYS</sequence>